<accession>A0A158ICX6</accession>
<evidence type="ECO:0000313" key="2">
    <source>
        <dbReference type="Proteomes" id="UP000054740"/>
    </source>
</evidence>
<dbReference type="InterPro" id="IPR046150">
    <property type="entry name" value="DUF6152"/>
</dbReference>
<keyword evidence="2" id="KW-1185">Reference proteome</keyword>
<reference evidence="2" key="1">
    <citation type="submission" date="2016-01" db="EMBL/GenBank/DDBJ databases">
        <authorList>
            <person name="Peeters C."/>
        </authorList>
    </citation>
    <scope>NUCLEOTIDE SEQUENCE [LARGE SCALE GENOMIC DNA]</scope>
</reference>
<proteinExistence type="predicted"/>
<dbReference type="AlphaFoldDB" id="A0A158ICX6"/>
<name>A0A158ICX6_CABCO</name>
<gene>
    <name evidence="1" type="ORF">AWB70_04594</name>
</gene>
<sequence length="116" mass="12775">MRIRSWLLGISVSFVAVGAWAHHGWSSYDAGKLVKIEAPLADVRYRNPHAEVGVDYQGARWNVILAPISRMESRGLPASALPAGKVVTIEGYPRTDGVHELRAERITVDGKTVELR</sequence>
<dbReference type="Pfam" id="PF19649">
    <property type="entry name" value="DUF6152"/>
    <property type="match status" value="1"/>
</dbReference>
<organism evidence="1 2">
    <name type="scientific">Caballeronia cordobensis</name>
    <name type="common">Burkholderia cordobensis</name>
    <dbReference type="NCBI Taxonomy" id="1353886"/>
    <lineage>
        <taxon>Bacteria</taxon>
        <taxon>Pseudomonadati</taxon>
        <taxon>Pseudomonadota</taxon>
        <taxon>Betaproteobacteria</taxon>
        <taxon>Burkholderiales</taxon>
        <taxon>Burkholderiaceae</taxon>
        <taxon>Caballeronia</taxon>
    </lineage>
</organism>
<protein>
    <submittedName>
        <fullName evidence="1">Uncharacterized protein</fullName>
    </submittedName>
</protein>
<dbReference type="RefSeq" id="WP_014251209.1">
    <property type="nucleotide sequence ID" value="NZ_FCNY02000012.1"/>
</dbReference>
<dbReference type="EMBL" id="FCNY02000012">
    <property type="protein sequence ID" value="SAL54462.1"/>
    <property type="molecule type" value="Genomic_DNA"/>
</dbReference>
<dbReference type="Proteomes" id="UP000054740">
    <property type="component" value="Unassembled WGS sequence"/>
</dbReference>
<evidence type="ECO:0000313" key="1">
    <source>
        <dbReference type="EMBL" id="SAL54462.1"/>
    </source>
</evidence>